<name>A0AAQ3L404_9LILI</name>
<evidence type="ECO:0000313" key="3">
    <source>
        <dbReference type="Proteomes" id="UP001327560"/>
    </source>
</evidence>
<reference evidence="2 3" key="1">
    <citation type="submission" date="2023-10" db="EMBL/GenBank/DDBJ databases">
        <title>Chromosome-scale genome assembly provides insights into flower coloration mechanisms of Canna indica.</title>
        <authorList>
            <person name="Li C."/>
        </authorList>
    </citation>
    <scope>NUCLEOTIDE SEQUENCE [LARGE SCALE GENOMIC DNA]</scope>
    <source>
        <tissue evidence="2">Flower</tissue>
    </source>
</reference>
<evidence type="ECO:0000313" key="2">
    <source>
        <dbReference type="EMBL" id="WOL19960.1"/>
    </source>
</evidence>
<gene>
    <name evidence="2" type="ORF">Cni_G28762</name>
</gene>
<feature type="transmembrane region" description="Helical" evidence="1">
    <location>
        <begin position="96"/>
        <end position="118"/>
    </location>
</feature>
<organism evidence="2 3">
    <name type="scientific">Canna indica</name>
    <name type="common">Indian-shot</name>
    <dbReference type="NCBI Taxonomy" id="4628"/>
    <lineage>
        <taxon>Eukaryota</taxon>
        <taxon>Viridiplantae</taxon>
        <taxon>Streptophyta</taxon>
        <taxon>Embryophyta</taxon>
        <taxon>Tracheophyta</taxon>
        <taxon>Spermatophyta</taxon>
        <taxon>Magnoliopsida</taxon>
        <taxon>Liliopsida</taxon>
        <taxon>Zingiberales</taxon>
        <taxon>Cannaceae</taxon>
        <taxon>Canna</taxon>
    </lineage>
</organism>
<dbReference type="Proteomes" id="UP001327560">
    <property type="component" value="Chromosome 9"/>
</dbReference>
<dbReference type="AlphaFoldDB" id="A0AAQ3L404"/>
<sequence>MDAYMHAQMVRQIVPRELWNSRNNKEKTTQELFMEKHKKTLKTCKTQLIEMGKTCSSRWPSSSLCLASLSPGEKDPSTGNPLYFNIMPFKIFSHTYVIGFACAATLLVLFLSLVITPYKEHDF</sequence>
<keyword evidence="1" id="KW-0812">Transmembrane</keyword>
<keyword evidence="1" id="KW-1133">Transmembrane helix</keyword>
<keyword evidence="1" id="KW-0472">Membrane</keyword>
<protein>
    <submittedName>
        <fullName evidence="2">Uncharacterized protein</fullName>
    </submittedName>
</protein>
<proteinExistence type="predicted"/>
<evidence type="ECO:0000256" key="1">
    <source>
        <dbReference type="SAM" id="Phobius"/>
    </source>
</evidence>
<keyword evidence="3" id="KW-1185">Reference proteome</keyword>
<dbReference type="EMBL" id="CP136898">
    <property type="protein sequence ID" value="WOL19960.1"/>
    <property type="molecule type" value="Genomic_DNA"/>
</dbReference>
<accession>A0AAQ3L404</accession>